<sequence>MYEFLDRRYALALYDVCEKRGTLEQTLEDLSIIVESMETGDELIKIIEHPQIHRAAKKEIFTKLFKDQVSEELLDFLILLIEKDRILYLKEKYNQMRLIYFERHNMIEAEVRTAVKLSDEQKLGLKEKLEKKYNKEIVISEKVDKNLLGGMFIKVGDDVIDGTVRNRFETMKGLMEEKRKDKVYLEDKSKVLTGIVKTVNPLTEIQRKNLITNLEKFYERKFVIEEVLDSSILGGIHVTVGEDVIDATIKGKLINFKHRGVLFKGPLSDRSFGELDESIDEQQKLRNYDNKKKTIEAEVRTATSLSDSQRKDLEKKLSEFYSVNVVIREVIDENILGGVYIKIGEDIIDGTVKGKIKSMRQSVHLN</sequence>
<dbReference type="GO" id="GO:0045259">
    <property type="term" value="C:proton-transporting ATP synthase complex"/>
    <property type="evidence" value="ECO:0007669"/>
    <property type="project" value="UniProtKB-KW"/>
</dbReference>
<dbReference type="NCBIfam" id="TIGR01145">
    <property type="entry name" value="ATP_synt_delta"/>
    <property type="match status" value="1"/>
</dbReference>
<dbReference type="RefSeq" id="WP_039635228.1">
    <property type="nucleotide sequence ID" value="NZ_AYSO01000019.1"/>
</dbReference>
<dbReference type="InterPro" id="IPR026015">
    <property type="entry name" value="ATP_synth_OSCP/delta_N_sf"/>
</dbReference>
<dbReference type="SUPFAM" id="SSF47928">
    <property type="entry name" value="N-terminal domain of the delta subunit of the F1F0-ATP synthase"/>
    <property type="match status" value="1"/>
</dbReference>
<dbReference type="PANTHER" id="PTHR11910">
    <property type="entry name" value="ATP SYNTHASE DELTA CHAIN"/>
    <property type="match status" value="1"/>
</dbReference>
<proteinExistence type="inferred from homology"/>
<dbReference type="InterPro" id="IPR020781">
    <property type="entry name" value="ATPase_OSCP/d_CS"/>
</dbReference>
<evidence type="ECO:0000256" key="6">
    <source>
        <dbReference type="ARBA" id="ARBA00023196"/>
    </source>
</evidence>
<gene>
    <name evidence="8 9" type="primary">atpH</name>
    <name evidence="9" type="ORF">U732_2645</name>
</gene>
<dbReference type="GO" id="GO:0005886">
    <property type="term" value="C:plasma membrane"/>
    <property type="evidence" value="ECO:0007669"/>
    <property type="project" value="UniProtKB-SubCell"/>
</dbReference>
<dbReference type="OrthoDB" id="9802471at2"/>
<keyword evidence="6 8" id="KW-0139">CF(1)</keyword>
<evidence type="ECO:0000256" key="1">
    <source>
        <dbReference type="ARBA" id="ARBA00004370"/>
    </source>
</evidence>
<keyword evidence="9" id="KW-0378">Hydrolase</keyword>
<dbReference type="EMBL" id="AYSO01000019">
    <property type="protein sequence ID" value="KIE45587.1"/>
    <property type="molecule type" value="Genomic_DNA"/>
</dbReference>
<keyword evidence="3 8" id="KW-0375">Hydrogen ion transport</keyword>
<keyword evidence="7 8" id="KW-0066">ATP synthesis</keyword>
<comment type="similarity">
    <text evidence="8">Belongs to the ATPase delta chain family.</text>
</comment>
<organism evidence="9 10">
    <name type="scientific">Clostridium argentinense CDC 2741</name>
    <dbReference type="NCBI Taxonomy" id="1418104"/>
    <lineage>
        <taxon>Bacteria</taxon>
        <taxon>Bacillati</taxon>
        <taxon>Bacillota</taxon>
        <taxon>Clostridia</taxon>
        <taxon>Eubacteriales</taxon>
        <taxon>Clostridiaceae</taxon>
        <taxon>Clostridium</taxon>
    </lineage>
</organism>
<comment type="function">
    <text evidence="8">This protein is part of the stalk that links CF(0) to CF(1). It either transmits conformational changes from CF(0) to CF(1) or is implicated in proton conduction.</text>
</comment>
<dbReference type="Gene3D" id="1.10.520.20">
    <property type="entry name" value="N-terminal domain of the delta subunit of the F1F0-ATP synthase"/>
    <property type="match status" value="1"/>
</dbReference>
<dbReference type="NCBIfam" id="NF004403">
    <property type="entry name" value="PRK05758.2-4"/>
    <property type="match status" value="1"/>
</dbReference>
<keyword evidence="5 8" id="KW-0472">Membrane</keyword>
<evidence type="ECO:0000256" key="5">
    <source>
        <dbReference type="ARBA" id="ARBA00023136"/>
    </source>
</evidence>
<protein>
    <recommendedName>
        <fullName evidence="8">ATP synthase subunit delta</fullName>
    </recommendedName>
    <alternativeName>
        <fullName evidence="8">ATP synthase F(1) sector subunit delta</fullName>
    </alternativeName>
    <alternativeName>
        <fullName evidence="8">F-type ATPase subunit delta</fullName>
        <shortName evidence="8">F-ATPase subunit delta</shortName>
    </alternativeName>
</protein>
<evidence type="ECO:0000256" key="3">
    <source>
        <dbReference type="ARBA" id="ARBA00022781"/>
    </source>
</evidence>
<dbReference type="PROSITE" id="PS00389">
    <property type="entry name" value="ATPASE_DELTA"/>
    <property type="match status" value="2"/>
</dbReference>
<evidence type="ECO:0000256" key="7">
    <source>
        <dbReference type="ARBA" id="ARBA00023310"/>
    </source>
</evidence>
<name>A0A0C1QX57_9CLOT</name>
<accession>A0A0C1QX57</accession>
<comment type="subcellular location">
    <subcellularLocation>
        <location evidence="8">Cell membrane</location>
        <topology evidence="8">Peripheral membrane protein</topology>
    </subcellularLocation>
    <subcellularLocation>
        <location evidence="1">Membrane</location>
    </subcellularLocation>
</comment>
<evidence type="ECO:0000256" key="4">
    <source>
        <dbReference type="ARBA" id="ARBA00023065"/>
    </source>
</evidence>
<dbReference type="GO" id="GO:0046933">
    <property type="term" value="F:proton-transporting ATP synthase activity, rotational mechanism"/>
    <property type="evidence" value="ECO:0007669"/>
    <property type="project" value="UniProtKB-UniRule"/>
</dbReference>
<keyword evidence="4 8" id="KW-0406">Ion transport</keyword>
<evidence type="ECO:0000256" key="8">
    <source>
        <dbReference type="HAMAP-Rule" id="MF_01416"/>
    </source>
</evidence>
<dbReference type="AlphaFoldDB" id="A0A0C1QX57"/>
<dbReference type="Proteomes" id="UP000031366">
    <property type="component" value="Unassembled WGS sequence"/>
</dbReference>
<evidence type="ECO:0000256" key="2">
    <source>
        <dbReference type="ARBA" id="ARBA00022448"/>
    </source>
</evidence>
<dbReference type="HAMAP" id="MF_01416">
    <property type="entry name" value="ATP_synth_delta_bact"/>
    <property type="match status" value="2"/>
</dbReference>
<dbReference type="InterPro" id="IPR000711">
    <property type="entry name" value="ATPase_OSCP/dsu"/>
</dbReference>
<keyword evidence="10" id="KW-1185">Reference proteome</keyword>
<evidence type="ECO:0000313" key="9">
    <source>
        <dbReference type="EMBL" id="KIE45587.1"/>
    </source>
</evidence>
<comment type="function">
    <text evidence="8">F(1)F(0) ATP synthase produces ATP from ADP in the presence of a proton or sodium gradient. F-type ATPases consist of two structural domains, F(1) containing the extramembraneous catalytic core and F(0) containing the membrane proton channel, linked together by a central stalk and a peripheral stalk. During catalysis, ATP synthesis in the catalytic domain of F(1) is coupled via a rotary mechanism of the central stalk subunits to proton translocation.</text>
</comment>
<dbReference type="GO" id="GO:0016787">
    <property type="term" value="F:hydrolase activity"/>
    <property type="evidence" value="ECO:0007669"/>
    <property type="project" value="UniProtKB-KW"/>
</dbReference>
<reference evidence="9 10" key="1">
    <citation type="journal article" date="2015" name="Infect. Genet. Evol.">
        <title>Genomic sequences of six botulinum neurotoxin-producing strains representing three clostridial species illustrate the mobility and diversity of botulinum neurotoxin genes.</title>
        <authorList>
            <person name="Smith T.J."/>
            <person name="Hill K.K."/>
            <person name="Xie G."/>
            <person name="Foley B.T."/>
            <person name="Williamson C.H."/>
            <person name="Foster J.T."/>
            <person name="Johnson S.L."/>
            <person name="Chertkov O."/>
            <person name="Teshima H."/>
            <person name="Gibbons H.S."/>
            <person name="Johnsky L.A."/>
            <person name="Karavis M.A."/>
            <person name="Smith L.A."/>
        </authorList>
    </citation>
    <scope>NUCLEOTIDE SEQUENCE [LARGE SCALE GENOMIC DNA]</scope>
    <source>
        <strain evidence="9 10">CDC 2741</strain>
    </source>
</reference>
<evidence type="ECO:0000313" key="10">
    <source>
        <dbReference type="Proteomes" id="UP000031366"/>
    </source>
</evidence>
<keyword evidence="8" id="KW-1003">Cell membrane</keyword>
<dbReference type="STRING" id="29341.RSJ17_21035"/>
<keyword evidence="2 8" id="KW-0813">Transport</keyword>
<dbReference type="Pfam" id="PF00213">
    <property type="entry name" value="OSCP"/>
    <property type="match status" value="3"/>
</dbReference>
<comment type="caution">
    <text evidence="9">The sequence shown here is derived from an EMBL/GenBank/DDBJ whole genome shotgun (WGS) entry which is preliminary data.</text>
</comment>
<dbReference type="PRINTS" id="PR00125">
    <property type="entry name" value="ATPASEDELTA"/>
</dbReference>